<organism evidence="1 2">
    <name type="scientific">Armillaria ostoyae</name>
    <name type="common">Armillaria root rot fungus</name>
    <dbReference type="NCBI Taxonomy" id="47428"/>
    <lineage>
        <taxon>Eukaryota</taxon>
        <taxon>Fungi</taxon>
        <taxon>Dikarya</taxon>
        <taxon>Basidiomycota</taxon>
        <taxon>Agaricomycotina</taxon>
        <taxon>Agaricomycetes</taxon>
        <taxon>Agaricomycetidae</taxon>
        <taxon>Agaricales</taxon>
        <taxon>Marasmiineae</taxon>
        <taxon>Physalacriaceae</taxon>
        <taxon>Armillaria</taxon>
    </lineage>
</organism>
<dbReference type="OMA" id="KNGYLGM"/>
<sequence length="130" mass="15291">MDRDTAIEWASRIGNEQVKPFDSRFSFAGEIDNVEYMVVTRRAVFRKGYKGMDDADITQFKEGERERVARELLKEEGRGHLQFVTRLDSVNLEGYYVLYRKESISDCSNVQYCQYSMVALRKFPVTLRIR</sequence>
<dbReference type="AlphaFoldDB" id="A0A284RLA1"/>
<protein>
    <submittedName>
        <fullName evidence="1">Uncharacterized protein</fullName>
    </submittedName>
</protein>
<accession>A0A284RLA1</accession>
<gene>
    <name evidence="1" type="ORF">ARMOST_12909</name>
</gene>
<dbReference type="OrthoDB" id="3227112at2759"/>
<name>A0A284RLA1_ARMOS</name>
<reference evidence="2" key="1">
    <citation type="journal article" date="2017" name="Nat. Ecol. Evol.">
        <title>Genome expansion and lineage-specific genetic innovations in the forest pathogenic fungi Armillaria.</title>
        <authorList>
            <person name="Sipos G."/>
            <person name="Prasanna A.N."/>
            <person name="Walter M.C."/>
            <person name="O'Connor E."/>
            <person name="Balint B."/>
            <person name="Krizsan K."/>
            <person name="Kiss B."/>
            <person name="Hess J."/>
            <person name="Varga T."/>
            <person name="Slot J."/>
            <person name="Riley R."/>
            <person name="Boka B."/>
            <person name="Rigling D."/>
            <person name="Barry K."/>
            <person name="Lee J."/>
            <person name="Mihaltcheva S."/>
            <person name="LaButti K."/>
            <person name="Lipzen A."/>
            <person name="Waldron R."/>
            <person name="Moloney N.M."/>
            <person name="Sperisen C."/>
            <person name="Kredics L."/>
            <person name="Vagvoelgyi C."/>
            <person name="Patrignani A."/>
            <person name="Fitzpatrick D."/>
            <person name="Nagy I."/>
            <person name="Doyle S."/>
            <person name="Anderson J.B."/>
            <person name="Grigoriev I.V."/>
            <person name="Gueldener U."/>
            <person name="Muensterkoetter M."/>
            <person name="Nagy L.G."/>
        </authorList>
    </citation>
    <scope>NUCLEOTIDE SEQUENCE [LARGE SCALE GENOMIC DNA]</scope>
    <source>
        <strain evidence="2">C18/9</strain>
    </source>
</reference>
<dbReference type="EMBL" id="FUEG01000010">
    <property type="protein sequence ID" value="SJL09530.1"/>
    <property type="molecule type" value="Genomic_DNA"/>
</dbReference>
<dbReference type="Proteomes" id="UP000219338">
    <property type="component" value="Unassembled WGS sequence"/>
</dbReference>
<keyword evidence="2" id="KW-1185">Reference proteome</keyword>
<evidence type="ECO:0000313" key="2">
    <source>
        <dbReference type="Proteomes" id="UP000219338"/>
    </source>
</evidence>
<proteinExistence type="predicted"/>
<evidence type="ECO:0000313" key="1">
    <source>
        <dbReference type="EMBL" id="SJL09530.1"/>
    </source>
</evidence>